<evidence type="ECO:0000313" key="3">
    <source>
        <dbReference type="Proteomes" id="UP000700596"/>
    </source>
</evidence>
<feature type="transmembrane region" description="Helical" evidence="1">
    <location>
        <begin position="26"/>
        <end position="45"/>
    </location>
</feature>
<keyword evidence="1" id="KW-0812">Transmembrane</keyword>
<evidence type="ECO:0000313" key="2">
    <source>
        <dbReference type="EMBL" id="KAH7122660.1"/>
    </source>
</evidence>
<dbReference type="OrthoDB" id="5291209at2759"/>
<dbReference type="EMBL" id="JAGMWT010000009">
    <property type="protein sequence ID" value="KAH7122660.1"/>
    <property type="molecule type" value="Genomic_DNA"/>
</dbReference>
<sequence length="403" mass="43843">MEAKADPLPLSTTPNIRTRLSIRRHGIYVVIIIFLLYQTIDTVMMSTASSAAIKSIFLPYVEGFSSDETPQVRTTINGTEFNLPIDTGSTGLLMGAPLLPDISPTTGTPAHTYLSSSRILYSGRLVDISITFHGLNGIYAVATVPVLVVDTSIVCPWYDPLKDSFACPYNPDAPKPKPRDVSKITYMGVGFGRNNPGDGQPFGVPAMNPFLNIHSINENAVSLHAGYTISTGGVHLGLTKEIVWGYNFIPLKPGLTHEKDPRDWAMVGMCFRVNNRHAKCGQGLVDTGISQMYLRTEDNVDIPTITIPNPNPNGATEWVKRVNPGTSIAIGFPNLEEEIVMRYTFRVGQGGLMEPSYVAPGKPRGPPFVNTGRNLLFGYSVAFDAQAGRFGFRPVKHGAVPSF</sequence>
<dbReference type="InterPro" id="IPR021109">
    <property type="entry name" value="Peptidase_aspartic_dom_sf"/>
</dbReference>
<gene>
    <name evidence="2" type="ORF">B0J11DRAFT_345207</name>
</gene>
<name>A0A9P9IKL1_9PLEO</name>
<dbReference type="Proteomes" id="UP000700596">
    <property type="component" value="Unassembled WGS sequence"/>
</dbReference>
<dbReference type="SUPFAM" id="SSF50630">
    <property type="entry name" value="Acid proteases"/>
    <property type="match status" value="1"/>
</dbReference>
<protein>
    <submittedName>
        <fullName evidence="2">Uncharacterized protein</fullName>
    </submittedName>
</protein>
<keyword evidence="1" id="KW-1133">Transmembrane helix</keyword>
<organism evidence="2 3">
    <name type="scientific">Dendryphion nanum</name>
    <dbReference type="NCBI Taxonomy" id="256645"/>
    <lineage>
        <taxon>Eukaryota</taxon>
        <taxon>Fungi</taxon>
        <taxon>Dikarya</taxon>
        <taxon>Ascomycota</taxon>
        <taxon>Pezizomycotina</taxon>
        <taxon>Dothideomycetes</taxon>
        <taxon>Pleosporomycetidae</taxon>
        <taxon>Pleosporales</taxon>
        <taxon>Torulaceae</taxon>
        <taxon>Dendryphion</taxon>
    </lineage>
</organism>
<reference evidence="2" key="1">
    <citation type="journal article" date="2021" name="Nat. Commun.">
        <title>Genetic determinants of endophytism in the Arabidopsis root mycobiome.</title>
        <authorList>
            <person name="Mesny F."/>
            <person name="Miyauchi S."/>
            <person name="Thiergart T."/>
            <person name="Pickel B."/>
            <person name="Atanasova L."/>
            <person name="Karlsson M."/>
            <person name="Huettel B."/>
            <person name="Barry K.W."/>
            <person name="Haridas S."/>
            <person name="Chen C."/>
            <person name="Bauer D."/>
            <person name="Andreopoulos W."/>
            <person name="Pangilinan J."/>
            <person name="LaButti K."/>
            <person name="Riley R."/>
            <person name="Lipzen A."/>
            <person name="Clum A."/>
            <person name="Drula E."/>
            <person name="Henrissat B."/>
            <person name="Kohler A."/>
            <person name="Grigoriev I.V."/>
            <person name="Martin F.M."/>
            <person name="Hacquard S."/>
        </authorList>
    </citation>
    <scope>NUCLEOTIDE SEQUENCE</scope>
    <source>
        <strain evidence="2">MPI-CAGE-CH-0243</strain>
    </source>
</reference>
<keyword evidence="3" id="KW-1185">Reference proteome</keyword>
<dbReference type="AlphaFoldDB" id="A0A9P9IKL1"/>
<keyword evidence="1" id="KW-0472">Membrane</keyword>
<proteinExistence type="predicted"/>
<evidence type="ECO:0000256" key="1">
    <source>
        <dbReference type="SAM" id="Phobius"/>
    </source>
</evidence>
<accession>A0A9P9IKL1</accession>
<comment type="caution">
    <text evidence="2">The sequence shown here is derived from an EMBL/GenBank/DDBJ whole genome shotgun (WGS) entry which is preliminary data.</text>
</comment>